<proteinExistence type="predicted"/>
<keyword evidence="2" id="KW-0732">Signal</keyword>
<comment type="caution">
    <text evidence="3">The sequence shown here is derived from an EMBL/GenBank/DDBJ whole genome shotgun (WGS) entry which is preliminary data.</text>
</comment>
<keyword evidence="1" id="KW-0812">Transmembrane</keyword>
<dbReference type="EMBL" id="JAOTPV010000023">
    <property type="protein sequence ID" value="KAJ4471166.1"/>
    <property type="molecule type" value="Genomic_DNA"/>
</dbReference>
<evidence type="ECO:0000313" key="4">
    <source>
        <dbReference type="Proteomes" id="UP001150266"/>
    </source>
</evidence>
<dbReference type="AlphaFoldDB" id="A0A9W9DIP2"/>
<name>A0A9W9DIP2_9AGAR</name>
<sequence>AFLSSRKAPLFTILVAATTSGFTTSASVSSSATTFTNARFTFVTSSFSVRVQSDGVCEVMMMLLSFISTSLTAGLCRGWYGS</sequence>
<dbReference type="Proteomes" id="UP001150266">
    <property type="component" value="Unassembled WGS sequence"/>
</dbReference>
<evidence type="ECO:0000256" key="2">
    <source>
        <dbReference type="SAM" id="SignalP"/>
    </source>
</evidence>
<feature type="chain" id="PRO_5040868308" description="Secreted protein" evidence="2">
    <location>
        <begin position="26"/>
        <end position="82"/>
    </location>
</feature>
<evidence type="ECO:0000313" key="3">
    <source>
        <dbReference type="EMBL" id="KAJ4471166.1"/>
    </source>
</evidence>
<accession>A0A9W9DIP2</accession>
<keyword evidence="1" id="KW-1133">Transmembrane helix</keyword>
<reference evidence="3" key="1">
    <citation type="submission" date="2022-08" db="EMBL/GenBank/DDBJ databases">
        <title>A Global Phylogenomic Analysis of the Shiitake Genus Lentinula.</title>
        <authorList>
            <consortium name="DOE Joint Genome Institute"/>
            <person name="Sierra-Patev S."/>
            <person name="Min B."/>
            <person name="Naranjo-Ortiz M."/>
            <person name="Looney B."/>
            <person name="Konkel Z."/>
            <person name="Slot J.C."/>
            <person name="Sakamoto Y."/>
            <person name="Steenwyk J.L."/>
            <person name="Rokas A."/>
            <person name="Carro J."/>
            <person name="Camarero S."/>
            <person name="Ferreira P."/>
            <person name="Molpeceres G."/>
            <person name="Ruiz-Duenas F.J."/>
            <person name="Serrano A."/>
            <person name="Henrissat B."/>
            <person name="Drula E."/>
            <person name="Hughes K.W."/>
            <person name="Mata J.L."/>
            <person name="Ishikawa N.K."/>
            <person name="Vargas-Isla R."/>
            <person name="Ushijima S."/>
            <person name="Smith C.A."/>
            <person name="Ahrendt S."/>
            <person name="Andreopoulos W."/>
            <person name="He G."/>
            <person name="Labutti K."/>
            <person name="Lipzen A."/>
            <person name="Ng V."/>
            <person name="Riley R."/>
            <person name="Sandor L."/>
            <person name="Barry K."/>
            <person name="Martinez A.T."/>
            <person name="Xiao Y."/>
            <person name="Gibbons J.G."/>
            <person name="Terashima K."/>
            <person name="Grigoriev I.V."/>
            <person name="Hibbett D.S."/>
        </authorList>
    </citation>
    <scope>NUCLEOTIDE SEQUENCE</scope>
    <source>
        <strain evidence="3">JLM2183</strain>
    </source>
</reference>
<feature type="signal peptide" evidence="2">
    <location>
        <begin position="1"/>
        <end position="25"/>
    </location>
</feature>
<protein>
    <recommendedName>
        <fullName evidence="5">Secreted protein</fullName>
    </recommendedName>
</protein>
<evidence type="ECO:0008006" key="5">
    <source>
        <dbReference type="Google" id="ProtNLM"/>
    </source>
</evidence>
<organism evidence="3 4">
    <name type="scientific">Lentinula aciculospora</name>
    <dbReference type="NCBI Taxonomy" id="153920"/>
    <lineage>
        <taxon>Eukaryota</taxon>
        <taxon>Fungi</taxon>
        <taxon>Dikarya</taxon>
        <taxon>Basidiomycota</taxon>
        <taxon>Agaricomycotina</taxon>
        <taxon>Agaricomycetes</taxon>
        <taxon>Agaricomycetidae</taxon>
        <taxon>Agaricales</taxon>
        <taxon>Marasmiineae</taxon>
        <taxon>Omphalotaceae</taxon>
        <taxon>Lentinula</taxon>
    </lineage>
</organism>
<feature type="non-terminal residue" evidence="3">
    <location>
        <position position="1"/>
    </location>
</feature>
<keyword evidence="4" id="KW-1185">Reference proteome</keyword>
<feature type="transmembrane region" description="Helical" evidence="1">
    <location>
        <begin position="59"/>
        <end position="80"/>
    </location>
</feature>
<evidence type="ECO:0000256" key="1">
    <source>
        <dbReference type="SAM" id="Phobius"/>
    </source>
</evidence>
<gene>
    <name evidence="3" type="ORF">J3R30DRAFT_3529137</name>
</gene>
<keyword evidence="1" id="KW-0472">Membrane</keyword>